<keyword evidence="3" id="KW-0325">Glycoprotein</keyword>
<dbReference type="Gene3D" id="2.120.10.30">
    <property type="entry name" value="TolB, C-terminal domain"/>
    <property type="match status" value="2"/>
</dbReference>
<evidence type="ECO:0000256" key="4">
    <source>
        <dbReference type="PROSITE-ProRule" id="PRU00504"/>
    </source>
</evidence>
<dbReference type="Proteomes" id="UP001500575">
    <property type="component" value="Unassembled WGS sequence"/>
</dbReference>
<evidence type="ECO:0000256" key="3">
    <source>
        <dbReference type="ARBA" id="ARBA00023180"/>
    </source>
</evidence>
<evidence type="ECO:0000256" key="1">
    <source>
        <dbReference type="ARBA" id="ARBA00022729"/>
    </source>
</evidence>
<comment type="caution">
    <text evidence="5">The sequence shown here is derived from an EMBL/GenBank/DDBJ whole genome shotgun (WGS) entry which is preliminary data.</text>
</comment>
<evidence type="ECO:0000256" key="2">
    <source>
        <dbReference type="ARBA" id="ARBA00022737"/>
    </source>
</evidence>
<dbReference type="PANTHER" id="PTHR10680:SF14">
    <property type="entry name" value="PEPTIDYL-GLYCINE ALPHA-AMIDATING MONOOXYGENASE"/>
    <property type="match status" value="1"/>
</dbReference>
<dbReference type="InterPro" id="IPR001258">
    <property type="entry name" value="NHL_repeat"/>
</dbReference>
<dbReference type="SUPFAM" id="SSF63829">
    <property type="entry name" value="Calcium-dependent phosphotriesterase"/>
    <property type="match status" value="1"/>
</dbReference>
<evidence type="ECO:0000313" key="5">
    <source>
        <dbReference type="EMBL" id="GAA2127577.1"/>
    </source>
</evidence>
<accession>A0ABP5K5U2</accession>
<reference evidence="6" key="1">
    <citation type="journal article" date="2019" name="Int. J. Syst. Evol. Microbiol.">
        <title>The Global Catalogue of Microorganisms (GCM) 10K type strain sequencing project: providing services to taxonomists for standard genome sequencing and annotation.</title>
        <authorList>
            <consortium name="The Broad Institute Genomics Platform"/>
            <consortium name="The Broad Institute Genome Sequencing Center for Infectious Disease"/>
            <person name="Wu L."/>
            <person name="Ma J."/>
        </authorList>
    </citation>
    <scope>NUCLEOTIDE SEQUENCE [LARGE SCALE GENOMIC DNA]</scope>
    <source>
        <strain evidence="6">JCM 16021</strain>
    </source>
</reference>
<evidence type="ECO:0000313" key="6">
    <source>
        <dbReference type="Proteomes" id="UP001500575"/>
    </source>
</evidence>
<dbReference type="EMBL" id="BAAAQQ010000012">
    <property type="protein sequence ID" value="GAA2127577.1"/>
    <property type="molecule type" value="Genomic_DNA"/>
</dbReference>
<dbReference type="InterPro" id="IPR011042">
    <property type="entry name" value="6-blade_b-propeller_TolB-like"/>
</dbReference>
<dbReference type="RefSeq" id="WP_344304305.1">
    <property type="nucleotide sequence ID" value="NZ_BAAAQQ010000012.1"/>
</dbReference>
<keyword evidence="1" id="KW-0732">Signal</keyword>
<proteinExistence type="predicted"/>
<feature type="repeat" description="NHL" evidence="4">
    <location>
        <begin position="385"/>
        <end position="427"/>
    </location>
</feature>
<keyword evidence="2" id="KW-0677">Repeat</keyword>
<dbReference type="PROSITE" id="PS51125">
    <property type="entry name" value="NHL"/>
    <property type="match status" value="1"/>
</dbReference>
<organism evidence="5 6">
    <name type="scientific">Nocardioides bigeumensis</name>
    <dbReference type="NCBI Taxonomy" id="433657"/>
    <lineage>
        <taxon>Bacteria</taxon>
        <taxon>Bacillati</taxon>
        <taxon>Actinomycetota</taxon>
        <taxon>Actinomycetes</taxon>
        <taxon>Propionibacteriales</taxon>
        <taxon>Nocardioidaceae</taxon>
        <taxon>Nocardioides</taxon>
    </lineage>
</organism>
<protein>
    <recommendedName>
        <fullName evidence="7">SMP-30/Gluconolactonase/LRE-like region domain-containing protein</fullName>
    </recommendedName>
</protein>
<sequence>MELGRSCVAVVGALGLLGGALGALPVASTGAVPSETPPAASRETAWPTLDGVVQSGAGSGADPLAGVPVRLMRATAKGPRVFATTTTDARGRFTVAPKHKPPKGVYYLSAAVAPRVDLVTLLGSQLPGKATVNELTTVAAAYALAQLSHRGEFSGDVQALKIADGMARNVASPLTGAVGKVLRRSPNADETISLRLTRSLANVVAATVASRVATDDFLHSTRRFGRRPGSVVQGLANLARIPGQDADEIHDLSRQRVTFRPGLGRTPDNWSIAVKVNDTGDDGTLWGGPGNIAFDRRGFAWATNNVVQGTPYSATSVVVLKPDGSPADGSGSTPRSPVVGGGILGTGFGVTVGANGRVWFGNYGWGGSDYQPAPGQSITRYSPSGEPVGGFASAPGVDRAQGMATDADGNVWVTSYGNNKVFVFPKGDLGAGIGHEFYPGSQPFDVAVAPDGAAYVSLSGGLFGTFTSSVARLTFDGTRLHESFVVQVGTALKGIDVDSHGVAWVASLGDDSVYGIRPNGDKIGPFHDAGGVLGPWDVTVDGHDNLWISNFGHVEVDDRLPYGRVSALCGLSRRHCGGAATGAPLTPGTGLTMPSAGSQVLLADGTPLYGTGGKPSFSPMMRQTASQIDAAGNLWTINNWKPPFDVDAFGAPGKDGNPGGDGILIFLGLAVPGQG</sequence>
<dbReference type="PANTHER" id="PTHR10680">
    <property type="entry name" value="PEPTIDYL-GLYCINE ALPHA-AMIDATING MONOOXYGENASE"/>
    <property type="match status" value="1"/>
</dbReference>
<keyword evidence="6" id="KW-1185">Reference proteome</keyword>
<name>A0ABP5K5U2_9ACTN</name>
<evidence type="ECO:0008006" key="7">
    <source>
        <dbReference type="Google" id="ProtNLM"/>
    </source>
</evidence>
<gene>
    <name evidence="5" type="ORF">GCM10009843_27180</name>
</gene>